<proteinExistence type="predicted"/>
<organism evidence="2 3">
    <name type="scientific">Cichlidogyrus casuarinus</name>
    <dbReference type="NCBI Taxonomy" id="1844966"/>
    <lineage>
        <taxon>Eukaryota</taxon>
        <taxon>Metazoa</taxon>
        <taxon>Spiralia</taxon>
        <taxon>Lophotrochozoa</taxon>
        <taxon>Platyhelminthes</taxon>
        <taxon>Monogenea</taxon>
        <taxon>Monopisthocotylea</taxon>
        <taxon>Dactylogyridea</taxon>
        <taxon>Ancyrocephalidae</taxon>
        <taxon>Cichlidogyrus</taxon>
    </lineage>
</organism>
<evidence type="ECO:0000256" key="1">
    <source>
        <dbReference type="SAM" id="MobiDB-lite"/>
    </source>
</evidence>
<name>A0ABD2PTB3_9PLAT</name>
<keyword evidence="3" id="KW-1185">Reference proteome</keyword>
<gene>
    <name evidence="2" type="ORF">Ciccas_011000</name>
</gene>
<comment type="caution">
    <text evidence="2">The sequence shown here is derived from an EMBL/GenBank/DDBJ whole genome shotgun (WGS) entry which is preliminary data.</text>
</comment>
<evidence type="ECO:0000313" key="3">
    <source>
        <dbReference type="Proteomes" id="UP001626550"/>
    </source>
</evidence>
<accession>A0ABD2PTB3</accession>
<dbReference type="EMBL" id="JBJKFK010002958">
    <property type="protein sequence ID" value="KAL3310435.1"/>
    <property type="molecule type" value="Genomic_DNA"/>
</dbReference>
<sequence>MKKASVSQERKAPRKLSVGQTSKGHSNGNTSPIEVPDSCVGYITFHVPSVTNKLPSRQSECSWDSREIPVSKRREGGRSLDNNMNLTRHSLATVTNIWQTLPYAQKNKSGRSFSSFSSPSAEEKKRSVLSRWLTRQNSGMSGGGGGNNPIRYLTSFISKKDAASAPSLVQVTAPGVVCSGKDLEKLRKIISLAEIDQAQQKNVTEGKSPNKQAKEDSKTCSHRKVTSKTFTIDEQLVGANASEKKSPMTVLSKLKFEKRNLFARRRSQSTEALLPSRLLLPFKMSASNSGAKSPRSECEPEMMHDAEILGRAIQIHLENVSKRSSQSQQGSLSMLPGSSIGGSPFLSPIKKSTGFQNTPEREAEQIAVDVHQEQDP</sequence>
<reference evidence="2 3" key="1">
    <citation type="submission" date="2024-11" db="EMBL/GenBank/DDBJ databases">
        <title>Adaptive evolution of stress response genes in parasites aligns with host niche diversity.</title>
        <authorList>
            <person name="Hahn C."/>
            <person name="Resl P."/>
        </authorList>
    </citation>
    <scope>NUCLEOTIDE SEQUENCE [LARGE SCALE GENOMIC DNA]</scope>
    <source>
        <strain evidence="2">EGGRZ-B1_66</strain>
        <tissue evidence="2">Body</tissue>
    </source>
</reference>
<feature type="region of interest" description="Disordered" evidence="1">
    <location>
        <begin position="1"/>
        <end position="34"/>
    </location>
</feature>
<feature type="compositionally biased region" description="Basic and acidic residues" evidence="1">
    <location>
        <begin position="359"/>
        <end position="376"/>
    </location>
</feature>
<protein>
    <submittedName>
        <fullName evidence="2">Uncharacterized protein</fullName>
    </submittedName>
</protein>
<evidence type="ECO:0000313" key="2">
    <source>
        <dbReference type="EMBL" id="KAL3310435.1"/>
    </source>
</evidence>
<feature type="region of interest" description="Disordered" evidence="1">
    <location>
        <begin position="320"/>
        <end position="376"/>
    </location>
</feature>
<feature type="compositionally biased region" description="Polar residues" evidence="1">
    <location>
        <begin position="201"/>
        <end position="211"/>
    </location>
</feature>
<feature type="compositionally biased region" description="Polar residues" evidence="1">
    <location>
        <begin position="18"/>
        <end position="32"/>
    </location>
</feature>
<dbReference type="Proteomes" id="UP001626550">
    <property type="component" value="Unassembled WGS sequence"/>
</dbReference>
<dbReference type="AlphaFoldDB" id="A0ABD2PTB3"/>
<feature type="region of interest" description="Disordered" evidence="1">
    <location>
        <begin position="201"/>
        <end position="222"/>
    </location>
</feature>
<feature type="compositionally biased region" description="Low complexity" evidence="1">
    <location>
        <begin position="324"/>
        <end position="338"/>
    </location>
</feature>